<evidence type="ECO:0000313" key="5">
    <source>
        <dbReference type="EMBL" id="MDK8601840.1"/>
    </source>
</evidence>
<dbReference type="Proteomes" id="UP000054404">
    <property type="component" value="Unassembled WGS sequence"/>
</dbReference>
<evidence type="ECO:0000256" key="3">
    <source>
        <dbReference type="SAM" id="SignalP"/>
    </source>
</evidence>
<reference evidence="4 6" key="1">
    <citation type="submission" date="2015-11" db="EMBL/GenBank/DDBJ databases">
        <title>Draft Genome Sequence of the Type Strain Trueperella bernardiae LCDC 89-0504T, Isolated from Blood Culture.</title>
        <authorList>
            <person name="Bernier A.-M."/>
            <person name="Bernard K."/>
        </authorList>
    </citation>
    <scope>NUCLEOTIDE SEQUENCE [LARGE SCALE GENOMIC DNA]</scope>
    <source>
        <strain evidence="4 6">LCDC 89-0504</strain>
    </source>
</reference>
<keyword evidence="2" id="KW-0812">Transmembrane</keyword>
<dbReference type="RefSeq" id="WP_143602081.1">
    <property type="nucleotide sequence ID" value="NZ_CALTZF010000005.1"/>
</dbReference>
<gene>
    <name evidence="4" type="ORF">AQZ59_00523</name>
    <name evidence="5" type="ORF">QP858_05105</name>
</gene>
<dbReference type="AlphaFoldDB" id="A0A0W1KKN5"/>
<protein>
    <submittedName>
        <fullName evidence="5">DUF6049 family protein</fullName>
    </submittedName>
</protein>
<sequence length="652" mass="67651">MKRLVAALVAALVVGIPGALSASGPAFATTDARPGAQGTSSETASAEADSAQPAVTISDAPAVLEAGQDLVVSVDVTNTGTAPLTLTSADLRAQATTAVSEFSVHRWMADVTPSWDVARTDISRSVAPGQTITLRLSFPDTELPWPTGEFTWGPRGIEIELSTDDGPVGFDRTMIVVASSAELTPFPATAVVPVSAISSEPINLLLDAPATDSDTDALLPDVTKQVDAWDIAGVTLAVDRELPVSTDRATLLALPAYDADISALSALDREQQARELATNTVFLPASSPTANDIAFAHDLGMTVLVPDADYAPADTLTYTPSAVTTFQGEPLLVTNSLASDVLSGELQVIGRDDVALDTLDTRQVAVALSAVHHRQRPNDPRPYVLAVPRGASDAARAAVAAVLDASWVTASSVKALIGLEPDDTERVLTEPDTEPSGALTRGEVTAIDHALAAFSAVAAIFPDADAKVAAATTAAQELTSVSWRGNPSGREALIRTIAPTPAQLETIHVSTTSTINLISESSALPVQVTNGFHQPVTVTVHLDVPDIRLRAPSPVEVTLPGSSTTTVSVPVEAHGSGNLDVEVTVTNADGTVVGAKDVLRVRVRADWENVGTVVIAGAVGLVFLIGLVKSVRDGRRSKPVQPDDFVAASRRS</sequence>
<dbReference type="InterPro" id="IPR046112">
    <property type="entry name" value="DUF6049"/>
</dbReference>
<name>A0A0W1KKN5_9ACTO</name>
<evidence type="ECO:0000313" key="6">
    <source>
        <dbReference type="Proteomes" id="UP000054404"/>
    </source>
</evidence>
<dbReference type="EMBL" id="JASPDQ010000009">
    <property type="protein sequence ID" value="MDK8601840.1"/>
    <property type="molecule type" value="Genomic_DNA"/>
</dbReference>
<evidence type="ECO:0000256" key="1">
    <source>
        <dbReference type="SAM" id="MobiDB-lite"/>
    </source>
</evidence>
<feature type="signal peptide" evidence="3">
    <location>
        <begin position="1"/>
        <end position="22"/>
    </location>
</feature>
<reference evidence="5" key="2">
    <citation type="submission" date="2023-05" db="EMBL/GenBank/DDBJ databases">
        <title>Genomic Catalog of Human Bladder Bacteria.</title>
        <authorList>
            <person name="Du J."/>
        </authorList>
    </citation>
    <scope>NUCLEOTIDE SEQUENCE</scope>
    <source>
        <strain evidence="5">UMB1304A</strain>
    </source>
</reference>
<keyword evidence="3" id="KW-0732">Signal</keyword>
<feature type="chain" id="PRO_5039419636" evidence="3">
    <location>
        <begin position="23"/>
        <end position="652"/>
    </location>
</feature>
<keyword evidence="2" id="KW-1133">Transmembrane helix</keyword>
<dbReference type="STRING" id="59561.AQZ59_00523"/>
<accession>A0A0W1KKN5</accession>
<feature type="transmembrane region" description="Helical" evidence="2">
    <location>
        <begin position="610"/>
        <end position="628"/>
    </location>
</feature>
<dbReference type="PATRIC" id="fig|59561.3.peg.515"/>
<dbReference type="Proteomes" id="UP001225576">
    <property type="component" value="Unassembled WGS sequence"/>
</dbReference>
<evidence type="ECO:0000313" key="4">
    <source>
        <dbReference type="EMBL" id="KTF04539.1"/>
    </source>
</evidence>
<feature type="compositionally biased region" description="Low complexity" evidence="1">
    <location>
        <begin position="35"/>
        <end position="52"/>
    </location>
</feature>
<comment type="caution">
    <text evidence="4">The sequence shown here is derived from an EMBL/GenBank/DDBJ whole genome shotgun (WGS) entry which is preliminary data.</text>
</comment>
<organism evidence="4 6">
    <name type="scientific">Trueperella bernardiae</name>
    <dbReference type="NCBI Taxonomy" id="59561"/>
    <lineage>
        <taxon>Bacteria</taxon>
        <taxon>Bacillati</taxon>
        <taxon>Actinomycetota</taxon>
        <taxon>Actinomycetes</taxon>
        <taxon>Actinomycetales</taxon>
        <taxon>Actinomycetaceae</taxon>
        <taxon>Trueperella</taxon>
    </lineage>
</organism>
<proteinExistence type="predicted"/>
<dbReference type="Pfam" id="PF19516">
    <property type="entry name" value="DUF6049"/>
    <property type="match status" value="1"/>
</dbReference>
<dbReference type="EMBL" id="LNIZ01000002">
    <property type="protein sequence ID" value="KTF04539.1"/>
    <property type="molecule type" value="Genomic_DNA"/>
</dbReference>
<keyword evidence="6" id="KW-1185">Reference proteome</keyword>
<evidence type="ECO:0000256" key="2">
    <source>
        <dbReference type="SAM" id="Phobius"/>
    </source>
</evidence>
<keyword evidence="2" id="KW-0472">Membrane</keyword>
<dbReference type="OrthoDB" id="3267347at2"/>
<feature type="region of interest" description="Disordered" evidence="1">
    <location>
        <begin position="30"/>
        <end position="52"/>
    </location>
</feature>